<keyword evidence="6 7" id="KW-0472">Membrane</keyword>
<feature type="transmembrane region" description="Helical" evidence="7">
    <location>
        <begin position="801"/>
        <end position="825"/>
    </location>
</feature>
<feature type="transmembrane region" description="Helical" evidence="7">
    <location>
        <begin position="478"/>
        <end position="502"/>
    </location>
</feature>
<evidence type="ECO:0000256" key="7">
    <source>
        <dbReference type="SAM" id="Phobius"/>
    </source>
</evidence>
<dbReference type="AlphaFoldDB" id="A0A7V8V3T7"/>
<comment type="caution">
    <text evidence="9">The sequence shown here is derived from an EMBL/GenBank/DDBJ whole genome shotgun (WGS) entry which is preliminary data.</text>
</comment>
<keyword evidence="5 7" id="KW-1133">Transmembrane helix</keyword>
<feature type="transmembrane region" description="Helical" evidence="7">
    <location>
        <begin position="12"/>
        <end position="31"/>
    </location>
</feature>
<feature type="transmembrane region" description="Helical" evidence="7">
    <location>
        <begin position="700"/>
        <end position="716"/>
    </location>
</feature>
<evidence type="ECO:0000256" key="1">
    <source>
        <dbReference type="ARBA" id="ARBA00004651"/>
    </source>
</evidence>
<evidence type="ECO:0000313" key="10">
    <source>
        <dbReference type="Proteomes" id="UP000551616"/>
    </source>
</evidence>
<feature type="transmembrane region" description="Helical" evidence="7">
    <location>
        <begin position="426"/>
        <end position="457"/>
    </location>
</feature>
<comment type="subcellular location">
    <subcellularLocation>
        <location evidence="1">Cell membrane</location>
        <topology evidence="1">Multi-pass membrane protein</topology>
    </subcellularLocation>
</comment>
<dbReference type="EMBL" id="JABRWO010000003">
    <property type="protein sequence ID" value="MBA2114266.1"/>
    <property type="molecule type" value="Genomic_DNA"/>
</dbReference>
<dbReference type="Gene3D" id="1.20.1640.10">
    <property type="entry name" value="Multidrug efflux transporter AcrB transmembrane domain"/>
    <property type="match status" value="2"/>
</dbReference>
<accession>A0A7V8V3T7</accession>
<evidence type="ECO:0000256" key="3">
    <source>
        <dbReference type="ARBA" id="ARBA00022475"/>
    </source>
</evidence>
<feature type="transmembrane region" description="Helical" evidence="7">
    <location>
        <begin position="391"/>
        <end position="414"/>
    </location>
</feature>
<name>A0A7V8V3T7_9BACT</name>
<dbReference type="GO" id="GO:0005886">
    <property type="term" value="C:plasma membrane"/>
    <property type="evidence" value="ECO:0007669"/>
    <property type="project" value="UniProtKB-SubCell"/>
</dbReference>
<sequence>MFFQKLGKFVVRYPIAILCFWTVFTLAAAVLPPHWDDVTLDGDLAFLPAGLPSVEAERLFREAFPQRQAKSQLVFAISRSDEPLTEDDLKFADNMASPLQNTQGVILFRAATDDAIVQPKQPEEELPTPVQYAIDAWQESALLDANNWQPLWNMAYASQQYGDAEAGQTFRQQAIAIRGELENEALGLVPVDPLDWNQFDVLTRHTLVRGDMLASKNGHAVLIVVESRNEFMATDNIRVLQEASQYVDVWRERAQAAGLTHLQIGVTGNAAIGGEMLMAAKESIANTELYTIVLVVVILLLIYRTPMLLTVPLLSIAVSFIISSWLVALLTQVHLLPGMDWFDFKVFKTSRIFIVVILFGAGTDFCLFLIGRYREELVRCRDHDWAIAQALAGVGEALTASAMTTVVGLGMMFFADFEKYRNSGPAIGLCLLITLLTCLTLAPAIMRFMGAILFWPWGDTRQFVERSRPVSAGWWERIALLVCNRPGLTLTVVVLLLGIVGFPSLYKRITTGRAVEVSYDLFGDLDSDRMAKQTALRIRNYFPLGESGPLTILAVNPSGQFMETEGQAITNQLAETIFDTDTEVERVFTSEQPLGDRPAGFSISSRGRHIWMLKNHRRTKEFFLAQEPKWSGQIAMFRVLTDRNPFSNEAITLMENIELHLRDKIATLPPPWNKTKIYIQGTTPSIRDLMQVTTQDQKRIELGVIVAVFFVLLVILRRPMVCAYMILSVLFSYYVTLGITEIFFRTVYADSYQALDWKVPLFLFVILAAIGQDYNVYLATRVFEEQKRLGLREGLLRGMTTTGGIITSCGLVMAGTFASMCMGTLLGVIEIGFALTVGVLLDTFIVRTIMLPCFLALMNRFSSETNHSQAGDPPQENLSV</sequence>
<dbReference type="PANTHER" id="PTHR33406">
    <property type="entry name" value="MEMBRANE PROTEIN MJ1562-RELATED"/>
    <property type="match status" value="1"/>
</dbReference>
<feature type="transmembrane region" description="Helical" evidence="7">
    <location>
        <begin position="723"/>
        <end position="744"/>
    </location>
</feature>
<evidence type="ECO:0000256" key="4">
    <source>
        <dbReference type="ARBA" id="ARBA00022692"/>
    </source>
</evidence>
<feature type="transmembrane region" description="Helical" evidence="7">
    <location>
        <begin position="759"/>
        <end position="780"/>
    </location>
</feature>
<feature type="domain" description="SSD" evidence="8">
    <location>
        <begin position="726"/>
        <end position="857"/>
    </location>
</feature>
<organism evidence="9 10">
    <name type="scientific">Bremerella alba</name>
    <dbReference type="NCBI Taxonomy" id="980252"/>
    <lineage>
        <taxon>Bacteria</taxon>
        <taxon>Pseudomonadati</taxon>
        <taxon>Planctomycetota</taxon>
        <taxon>Planctomycetia</taxon>
        <taxon>Pirellulales</taxon>
        <taxon>Pirellulaceae</taxon>
        <taxon>Bremerella</taxon>
    </lineage>
</organism>
<feature type="transmembrane region" description="Helical" evidence="7">
    <location>
        <begin position="350"/>
        <end position="370"/>
    </location>
</feature>
<evidence type="ECO:0000256" key="5">
    <source>
        <dbReference type="ARBA" id="ARBA00022989"/>
    </source>
</evidence>
<keyword evidence="3" id="KW-1003">Cell membrane</keyword>
<dbReference type="Pfam" id="PF03176">
    <property type="entry name" value="MMPL"/>
    <property type="match status" value="2"/>
</dbReference>
<evidence type="ECO:0000256" key="2">
    <source>
        <dbReference type="ARBA" id="ARBA00010157"/>
    </source>
</evidence>
<comment type="similarity">
    <text evidence="2">Belongs to the resistance-nodulation-cell division (RND) (TC 2.A.6) family. MmpL subfamily.</text>
</comment>
<dbReference type="InterPro" id="IPR000731">
    <property type="entry name" value="SSD"/>
</dbReference>
<dbReference type="SUPFAM" id="SSF82866">
    <property type="entry name" value="Multidrug efflux transporter AcrB transmembrane domain"/>
    <property type="match status" value="2"/>
</dbReference>
<proteinExistence type="inferred from homology"/>
<gene>
    <name evidence="9" type="ORF">HOV93_14230</name>
</gene>
<dbReference type="Proteomes" id="UP000551616">
    <property type="component" value="Unassembled WGS sequence"/>
</dbReference>
<dbReference type="InterPro" id="IPR004869">
    <property type="entry name" value="MMPL_dom"/>
</dbReference>
<dbReference type="InterPro" id="IPR050545">
    <property type="entry name" value="Mycobact_MmpL"/>
</dbReference>
<reference evidence="9 10" key="1">
    <citation type="submission" date="2020-05" db="EMBL/GenBank/DDBJ databases">
        <title>Bremerella alba sp. nov., a novel planctomycete isolated from the surface of the macroalga Fucus spiralis.</title>
        <authorList>
            <person name="Godinho O."/>
            <person name="Botelho R."/>
            <person name="Albuquerque L."/>
            <person name="Wiegand S."/>
            <person name="Da Costa M.S."/>
            <person name="Lobo-Da-Cunha A."/>
            <person name="Jogler C."/>
            <person name="Lage O.M."/>
        </authorList>
    </citation>
    <scope>NUCLEOTIDE SEQUENCE [LARGE SCALE GENOMIC DNA]</scope>
    <source>
        <strain evidence="9 10">FF15</strain>
    </source>
</reference>
<keyword evidence="4 7" id="KW-0812">Transmembrane</keyword>
<evidence type="ECO:0000313" key="9">
    <source>
        <dbReference type="EMBL" id="MBA2114266.1"/>
    </source>
</evidence>
<protein>
    <recommendedName>
        <fullName evidence="8">SSD domain-containing protein</fullName>
    </recommendedName>
</protein>
<feature type="transmembrane region" description="Helical" evidence="7">
    <location>
        <begin position="284"/>
        <end position="303"/>
    </location>
</feature>
<keyword evidence="10" id="KW-1185">Reference proteome</keyword>
<evidence type="ECO:0000256" key="6">
    <source>
        <dbReference type="ARBA" id="ARBA00023136"/>
    </source>
</evidence>
<dbReference type="PANTHER" id="PTHR33406:SF6">
    <property type="entry name" value="MEMBRANE PROTEIN YDGH-RELATED"/>
    <property type="match status" value="1"/>
</dbReference>
<feature type="transmembrane region" description="Helical" evidence="7">
    <location>
        <begin position="310"/>
        <end position="330"/>
    </location>
</feature>
<dbReference type="PROSITE" id="PS50156">
    <property type="entry name" value="SSD"/>
    <property type="match status" value="1"/>
</dbReference>
<dbReference type="RefSeq" id="WP_207395728.1">
    <property type="nucleotide sequence ID" value="NZ_JABRWO010000003.1"/>
</dbReference>
<evidence type="ECO:0000259" key="8">
    <source>
        <dbReference type="PROSITE" id="PS50156"/>
    </source>
</evidence>